<dbReference type="OrthoDB" id="9804380at2"/>
<reference evidence="1 2" key="1">
    <citation type="submission" date="2019-01" db="EMBL/GenBank/DDBJ databases">
        <title>Lactibacter flavus gen. nov., sp. nov., a novel bacterium of the family Propionibacteriaceae isolated from raw milk and dairy products.</title>
        <authorList>
            <person name="Huptas C."/>
            <person name="Wenning M."/>
            <person name="Breitenwieser F."/>
            <person name="Doll E."/>
            <person name="Von Neubeck M."/>
            <person name="Busse H.-J."/>
            <person name="Scherer S."/>
        </authorList>
    </citation>
    <scope>NUCLEOTIDE SEQUENCE [LARGE SCALE GENOMIC DNA]</scope>
    <source>
        <strain evidence="1 2">DSM 22130</strain>
    </source>
</reference>
<keyword evidence="1" id="KW-0067">ATP-binding</keyword>
<dbReference type="SUPFAM" id="SSF52540">
    <property type="entry name" value="P-loop containing nucleoside triphosphate hydrolases"/>
    <property type="match status" value="1"/>
</dbReference>
<dbReference type="EMBL" id="SDMR01000018">
    <property type="protein sequence ID" value="TBT93141.1"/>
    <property type="molecule type" value="Genomic_DNA"/>
</dbReference>
<gene>
    <name evidence="1" type="ORF">ET996_12455</name>
</gene>
<dbReference type="InterPro" id="IPR027417">
    <property type="entry name" value="P-loop_NTPase"/>
</dbReference>
<protein>
    <submittedName>
        <fullName evidence="1">ATP-binding protein</fullName>
    </submittedName>
</protein>
<dbReference type="Gene3D" id="3.40.50.300">
    <property type="entry name" value="P-loop containing nucleotide triphosphate hydrolases"/>
    <property type="match status" value="1"/>
</dbReference>
<evidence type="ECO:0000313" key="1">
    <source>
        <dbReference type="EMBL" id="TBT93141.1"/>
    </source>
</evidence>
<accession>A0A4Q9KIL6</accession>
<evidence type="ECO:0000313" key="2">
    <source>
        <dbReference type="Proteomes" id="UP000291933"/>
    </source>
</evidence>
<name>A0A4Q9KIL6_PROTD</name>
<organism evidence="1 2">
    <name type="scientific">Propioniciclava tarda</name>
    <dbReference type="NCBI Taxonomy" id="433330"/>
    <lineage>
        <taxon>Bacteria</taxon>
        <taxon>Bacillati</taxon>
        <taxon>Actinomycetota</taxon>
        <taxon>Actinomycetes</taxon>
        <taxon>Propionibacteriales</taxon>
        <taxon>Propionibacteriaceae</taxon>
        <taxon>Propioniciclava</taxon>
    </lineage>
</organism>
<dbReference type="Gene3D" id="1.10.8.730">
    <property type="match status" value="1"/>
</dbReference>
<dbReference type="RefSeq" id="WP_131172884.1">
    <property type="nucleotide sequence ID" value="NZ_FXTL01000018.1"/>
</dbReference>
<comment type="caution">
    <text evidence="1">The sequence shown here is derived from an EMBL/GenBank/DDBJ whole genome shotgun (WGS) entry which is preliminary data.</text>
</comment>
<dbReference type="AlphaFoldDB" id="A0A4Q9KIL6"/>
<keyword evidence="2" id="KW-1185">Reference proteome</keyword>
<dbReference type="Proteomes" id="UP000291933">
    <property type="component" value="Unassembled WGS sequence"/>
</dbReference>
<proteinExistence type="predicted"/>
<dbReference type="GO" id="GO:0005524">
    <property type="term" value="F:ATP binding"/>
    <property type="evidence" value="ECO:0007669"/>
    <property type="project" value="UniProtKB-KW"/>
</dbReference>
<sequence>MSRPRSGRSTAELLADFGHELPAAPAASISTRDPRLFATVPAGGPRRPGRGWSAASVPVSQWRMTSDQAACLWPMIATPALPPTGAQLGIDELSGGCFYADPLGWVLDEAVPVTNPNVMSYGKPGGGKSADPKAFITAMFDFGYKALILGDVKDEYEPLCRSQGVEPFRVGPGLPARLNPLDLGPLGDGWASLSREEIGRRAALLFPRWLGLLRSLVASQHVGDQRVPFSPTDARVLETVLKQLTGYSNGQHTLQVTTIPAVWDALNNPTNDLIVECRYESVRQFLDETRLVRDALAQLCTGALAGMFDDYTTISVDWTAPIQSLSLSRLEALGDEATGIALACVSSWGRGMREVKESGDLRINIRDEVWKQMRLGLAAVQNLDADLRLSRRDGEVNWMIGHKPGDSAGAGNTGTAARAIASELLALADIKILHGQEARVADELQALIGFSPLVHDLITGWATQRPGRAVWCVGPRLYKVQTVLHPIVKALAFTNQALEGAA</sequence>
<keyword evidence="1" id="KW-0547">Nucleotide-binding</keyword>